<gene>
    <name evidence="3" type="ordered locus">DSC_15150</name>
</gene>
<protein>
    <recommendedName>
        <fullName evidence="2">Oxidoreductase-like domain-containing protein</fullName>
    </recommendedName>
</protein>
<accession>G7UW16</accession>
<evidence type="ECO:0000256" key="1">
    <source>
        <dbReference type="SAM" id="MobiDB-lite"/>
    </source>
</evidence>
<dbReference type="HOGENOM" id="CLU_2555778_0_0_6"/>
<dbReference type="STRING" id="1045855.DSC_15150"/>
<organism evidence="3 4">
    <name type="scientific">Pseudoxanthomonas spadix (strain BD-a59)</name>
    <dbReference type="NCBI Taxonomy" id="1045855"/>
    <lineage>
        <taxon>Bacteria</taxon>
        <taxon>Pseudomonadati</taxon>
        <taxon>Pseudomonadota</taxon>
        <taxon>Gammaproteobacteria</taxon>
        <taxon>Lysobacterales</taxon>
        <taxon>Lysobacteraceae</taxon>
        <taxon>Pseudoxanthomonas</taxon>
    </lineage>
</organism>
<dbReference type="InterPro" id="IPR019180">
    <property type="entry name" value="Oxidoreductase-like_N"/>
</dbReference>
<evidence type="ECO:0000313" key="3">
    <source>
        <dbReference type="EMBL" id="AER57674.1"/>
    </source>
</evidence>
<keyword evidence="4" id="KW-1185">Reference proteome</keyword>
<reference evidence="3 4" key="1">
    <citation type="journal article" date="2012" name="J. Bacteriol.">
        <title>Complete Genome Sequence of the BTEX-Degrading Bacterium Pseudoxanthomonas spadix BD-a59.</title>
        <authorList>
            <person name="Lee S.H."/>
            <person name="Jin H.M."/>
            <person name="Lee H.J."/>
            <person name="Kim J.M."/>
            <person name="Jeon C.O."/>
        </authorList>
    </citation>
    <scope>NUCLEOTIDE SEQUENCE [LARGE SCALE GENOMIC DNA]</scope>
    <source>
        <strain evidence="3 4">BD-a59</strain>
    </source>
</reference>
<feature type="region of interest" description="Disordered" evidence="1">
    <location>
        <begin position="23"/>
        <end position="42"/>
    </location>
</feature>
<dbReference type="Pfam" id="PF09791">
    <property type="entry name" value="Oxidored-like"/>
    <property type="match status" value="1"/>
</dbReference>
<feature type="domain" description="Oxidoreductase-like" evidence="2">
    <location>
        <begin position="35"/>
        <end position="74"/>
    </location>
</feature>
<dbReference type="InterPro" id="IPR039251">
    <property type="entry name" value="OXLD1"/>
</dbReference>
<dbReference type="KEGG" id="psd:DSC_15150"/>
<evidence type="ECO:0000259" key="2">
    <source>
        <dbReference type="Pfam" id="PF09791"/>
    </source>
</evidence>
<dbReference type="PANTHER" id="PTHR21193">
    <property type="entry name" value="OXIDOREDUCTASE-LIKE DOMAIN-CONTAINING PROTEIN 1"/>
    <property type="match status" value="1"/>
</dbReference>
<dbReference type="eggNOG" id="ENOG5033A2I">
    <property type="taxonomic scope" value="Bacteria"/>
</dbReference>
<feature type="compositionally biased region" description="Basic and acidic residues" evidence="1">
    <location>
        <begin position="23"/>
        <end position="34"/>
    </location>
</feature>
<dbReference type="EMBL" id="CP003093">
    <property type="protein sequence ID" value="AER57674.1"/>
    <property type="molecule type" value="Genomic_DNA"/>
</dbReference>
<dbReference type="AlphaFoldDB" id="G7UW16"/>
<dbReference type="Proteomes" id="UP000005870">
    <property type="component" value="Chromosome"/>
</dbReference>
<name>G7UW16_PSEUP</name>
<dbReference type="PANTHER" id="PTHR21193:SF3">
    <property type="entry name" value="OXIDOREDUCTASE-LIKE DOMAIN-CONTAINING PROTEIN 1"/>
    <property type="match status" value="1"/>
</dbReference>
<sequence length="82" mass="8938">MPAPAPALAESRGGVVATAACADNRRMREHDDPRPVAPEAPLPGDCCDSGCDRCVYDLYNEEAARYRQQLAAWRARHPDQAS</sequence>
<evidence type="ECO:0000313" key="4">
    <source>
        <dbReference type="Proteomes" id="UP000005870"/>
    </source>
</evidence>
<proteinExistence type="predicted"/>